<gene>
    <name evidence="1" type="ORF">SAMN05216219_1150</name>
</gene>
<organism evidence="1 2">
    <name type="scientific">Mycetocola miduiensis</name>
    <dbReference type="NCBI Taxonomy" id="995034"/>
    <lineage>
        <taxon>Bacteria</taxon>
        <taxon>Bacillati</taxon>
        <taxon>Actinomycetota</taxon>
        <taxon>Actinomycetes</taxon>
        <taxon>Micrococcales</taxon>
        <taxon>Microbacteriaceae</taxon>
        <taxon>Mycetocola</taxon>
    </lineage>
</organism>
<dbReference type="EMBL" id="FOVM01000002">
    <property type="protein sequence ID" value="SFN54729.1"/>
    <property type="molecule type" value="Genomic_DNA"/>
</dbReference>
<dbReference type="Proteomes" id="UP000198867">
    <property type="component" value="Unassembled WGS sequence"/>
</dbReference>
<dbReference type="AlphaFoldDB" id="A0A1I4ZXD4"/>
<proteinExistence type="predicted"/>
<keyword evidence="2" id="KW-1185">Reference proteome</keyword>
<dbReference type="RefSeq" id="WP_090709597.1">
    <property type="nucleotide sequence ID" value="NZ_FOVM01000002.1"/>
</dbReference>
<reference evidence="2" key="1">
    <citation type="submission" date="2016-10" db="EMBL/GenBank/DDBJ databases">
        <authorList>
            <person name="Varghese N."/>
            <person name="Submissions S."/>
        </authorList>
    </citation>
    <scope>NUCLEOTIDE SEQUENCE [LARGE SCALE GENOMIC DNA]</scope>
    <source>
        <strain evidence="2">CGMCC 1.11101</strain>
    </source>
</reference>
<accession>A0A1I4ZXD4</accession>
<sequence length="63" mass="6676">MSIRITPPVRPATIGPADIALPPTAPIDLTDVVNEQLAADPMPLPVSSQSRAFGVLPESYRSH</sequence>
<protein>
    <submittedName>
        <fullName evidence="1">Uncharacterized protein</fullName>
    </submittedName>
</protein>
<evidence type="ECO:0000313" key="2">
    <source>
        <dbReference type="Proteomes" id="UP000198867"/>
    </source>
</evidence>
<evidence type="ECO:0000313" key="1">
    <source>
        <dbReference type="EMBL" id="SFN54729.1"/>
    </source>
</evidence>
<dbReference type="STRING" id="995034.SAMN05216219_1150"/>
<name>A0A1I4ZXD4_9MICO</name>